<evidence type="ECO:0000313" key="3">
    <source>
        <dbReference type="EMBL" id="GJS60250.1"/>
    </source>
</evidence>
<dbReference type="EMBL" id="BQNB010009208">
    <property type="protein sequence ID" value="GJS60250.1"/>
    <property type="molecule type" value="Genomic_DNA"/>
</dbReference>
<evidence type="ECO:0000313" key="4">
    <source>
        <dbReference type="Proteomes" id="UP001151760"/>
    </source>
</evidence>
<keyword evidence="1" id="KW-0175">Coiled coil</keyword>
<feature type="region of interest" description="Disordered" evidence="2">
    <location>
        <begin position="1"/>
        <end position="53"/>
    </location>
</feature>
<reference evidence="3" key="2">
    <citation type="submission" date="2022-01" db="EMBL/GenBank/DDBJ databases">
        <authorList>
            <person name="Yamashiro T."/>
            <person name="Shiraishi A."/>
            <person name="Satake H."/>
            <person name="Nakayama K."/>
        </authorList>
    </citation>
    <scope>NUCLEOTIDE SEQUENCE</scope>
</reference>
<evidence type="ECO:0000256" key="1">
    <source>
        <dbReference type="SAM" id="Coils"/>
    </source>
</evidence>
<evidence type="ECO:0000256" key="2">
    <source>
        <dbReference type="SAM" id="MobiDB-lite"/>
    </source>
</evidence>
<proteinExistence type="predicted"/>
<keyword evidence="4" id="KW-1185">Reference proteome</keyword>
<accession>A0ABQ4X5U5</accession>
<comment type="caution">
    <text evidence="3">The sequence shown here is derived from an EMBL/GenBank/DDBJ whole genome shotgun (WGS) entry which is preliminary data.</text>
</comment>
<organism evidence="3 4">
    <name type="scientific">Tanacetum coccineum</name>
    <dbReference type="NCBI Taxonomy" id="301880"/>
    <lineage>
        <taxon>Eukaryota</taxon>
        <taxon>Viridiplantae</taxon>
        <taxon>Streptophyta</taxon>
        <taxon>Embryophyta</taxon>
        <taxon>Tracheophyta</taxon>
        <taxon>Spermatophyta</taxon>
        <taxon>Magnoliopsida</taxon>
        <taxon>eudicotyledons</taxon>
        <taxon>Gunneridae</taxon>
        <taxon>Pentapetalae</taxon>
        <taxon>asterids</taxon>
        <taxon>campanulids</taxon>
        <taxon>Asterales</taxon>
        <taxon>Asteraceae</taxon>
        <taxon>Asteroideae</taxon>
        <taxon>Anthemideae</taxon>
        <taxon>Anthemidinae</taxon>
        <taxon>Tanacetum</taxon>
    </lineage>
</organism>
<gene>
    <name evidence="3" type="ORF">Tco_0655034</name>
</gene>
<feature type="coiled-coil region" evidence="1">
    <location>
        <begin position="93"/>
        <end position="120"/>
    </location>
</feature>
<protein>
    <submittedName>
        <fullName evidence="3">Uncharacterized protein</fullName>
    </submittedName>
</protein>
<reference evidence="3" key="1">
    <citation type="journal article" date="2022" name="Int. J. Mol. Sci.">
        <title>Draft Genome of Tanacetum Coccineum: Genomic Comparison of Closely Related Tanacetum-Family Plants.</title>
        <authorList>
            <person name="Yamashiro T."/>
            <person name="Shiraishi A."/>
            <person name="Nakayama K."/>
            <person name="Satake H."/>
        </authorList>
    </citation>
    <scope>NUCLEOTIDE SEQUENCE</scope>
</reference>
<sequence length="141" mass="15769">MQKQKSKVDMGKALDADLVVTESNEIKSRKQDTSSGPGNDIDADNADIKPVYDKEPMAETYKELYDSIKKTRVQTTDHNDSLIAQMNKKSINNADLKAQLQEKVFAIAALKNELRKLKRNSMDTKFAKPSILGKPTLQPDS</sequence>
<dbReference type="Proteomes" id="UP001151760">
    <property type="component" value="Unassembled WGS sequence"/>
</dbReference>
<name>A0ABQ4X5U5_9ASTR</name>
<feature type="compositionally biased region" description="Basic and acidic residues" evidence="2">
    <location>
        <begin position="1"/>
        <end position="15"/>
    </location>
</feature>